<dbReference type="InterPro" id="IPR036872">
    <property type="entry name" value="CH_dom_sf"/>
</dbReference>
<name>A0A3S3QIS6_9MAGN</name>
<evidence type="ECO:0000256" key="1">
    <source>
        <dbReference type="ARBA" id="ARBA00004496"/>
    </source>
</evidence>
<dbReference type="GO" id="GO:0007051">
    <property type="term" value="P:spindle organization"/>
    <property type="evidence" value="ECO:0007669"/>
    <property type="project" value="TreeGrafter"/>
</dbReference>
<dbReference type="InterPro" id="IPR016024">
    <property type="entry name" value="ARM-type_fold"/>
</dbReference>
<dbReference type="InterPro" id="IPR027417">
    <property type="entry name" value="P-loop_NTPase"/>
</dbReference>
<evidence type="ECO:0000313" key="6">
    <source>
        <dbReference type="EMBL" id="RWR85045.1"/>
    </source>
</evidence>
<dbReference type="OrthoDB" id="2148418at2759"/>
<dbReference type="InterPro" id="IPR000048">
    <property type="entry name" value="IQ_motif_EF-hand-BS"/>
</dbReference>
<proteinExistence type="predicted"/>
<dbReference type="SUPFAM" id="SSF52540">
    <property type="entry name" value="P-loop containing nucleoside triphosphate hydrolases"/>
    <property type="match status" value="3"/>
</dbReference>
<dbReference type="GO" id="GO:0005516">
    <property type="term" value="F:calmodulin binding"/>
    <property type="evidence" value="ECO:0007669"/>
    <property type="project" value="UniProtKB-KW"/>
</dbReference>
<dbReference type="Gene3D" id="1.10.418.10">
    <property type="entry name" value="Calponin-like domain"/>
    <property type="match status" value="1"/>
</dbReference>
<comment type="caution">
    <text evidence="6">The sequence shown here is derived from an EMBL/GenBank/DDBJ whole genome shotgun (WGS) entry which is preliminary data.</text>
</comment>
<dbReference type="Gene3D" id="1.25.10.10">
    <property type="entry name" value="Leucine-rich Repeat Variant"/>
    <property type="match status" value="1"/>
</dbReference>
<accession>A0A3S3QIS6</accession>
<dbReference type="InterPro" id="IPR011989">
    <property type="entry name" value="ARM-like"/>
</dbReference>
<dbReference type="Pfam" id="PF00612">
    <property type="entry name" value="IQ"/>
    <property type="match status" value="8"/>
</dbReference>
<evidence type="ECO:0000256" key="2">
    <source>
        <dbReference type="ARBA" id="ARBA00022490"/>
    </source>
</evidence>
<dbReference type="PROSITE" id="PS50176">
    <property type="entry name" value="ARM_REPEAT"/>
    <property type="match status" value="1"/>
</dbReference>
<dbReference type="PROSITE" id="PS50096">
    <property type="entry name" value="IQ"/>
    <property type="match status" value="8"/>
</dbReference>
<dbReference type="GO" id="GO:0000278">
    <property type="term" value="P:mitotic cell cycle"/>
    <property type="evidence" value="ECO:0007669"/>
    <property type="project" value="TreeGrafter"/>
</dbReference>
<dbReference type="CDD" id="cd23767">
    <property type="entry name" value="IQCD"/>
    <property type="match status" value="1"/>
</dbReference>
<evidence type="ECO:0000313" key="7">
    <source>
        <dbReference type="Proteomes" id="UP000283530"/>
    </source>
</evidence>
<dbReference type="AlphaFoldDB" id="A0A3S3QIS6"/>
<keyword evidence="7" id="KW-1185">Reference proteome</keyword>
<dbReference type="SUPFAM" id="SSF48371">
    <property type="entry name" value="ARM repeat"/>
    <property type="match status" value="1"/>
</dbReference>
<dbReference type="PANTHER" id="PTHR22706:SF1">
    <property type="entry name" value="ASSEMBLY FACTOR FOR SPINDLE MICROTUBULES"/>
    <property type="match status" value="1"/>
</dbReference>
<keyword evidence="3" id="KW-0677">Repeat</keyword>
<keyword evidence="4" id="KW-0112">Calmodulin-binding</keyword>
<dbReference type="PANTHER" id="PTHR22706">
    <property type="entry name" value="ASSEMBLY FACTOR FOR SPINDLE MICROTUBULES"/>
    <property type="match status" value="1"/>
</dbReference>
<dbReference type="InterPro" id="IPR000225">
    <property type="entry name" value="Armadillo"/>
</dbReference>
<dbReference type="SMART" id="SM00015">
    <property type="entry name" value="IQ"/>
    <property type="match status" value="9"/>
</dbReference>
<dbReference type="Proteomes" id="UP000283530">
    <property type="component" value="Unassembled WGS sequence"/>
</dbReference>
<dbReference type="EMBL" id="QPKB01000005">
    <property type="protein sequence ID" value="RWR85045.1"/>
    <property type="molecule type" value="Genomic_DNA"/>
</dbReference>
<comment type="subcellular location">
    <subcellularLocation>
        <location evidence="1">Cytoplasm</location>
    </subcellularLocation>
</comment>
<evidence type="ECO:0000256" key="3">
    <source>
        <dbReference type="ARBA" id="ARBA00022737"/>
    </source>
</evidence>
<feature type="repeat" description="ARM" evidence="5">
    <location>
        <begin position="748"/>
        <end position="795"/>
    </location>
</feature>
<dbReference type="InterPro" id="IPR051185">
    <property type="entry name" value="ASPM"/>
</dbReference>
<sequence>MVVNQFQGRDYLNHHRSITDVEKKGNEQVPLLINKVLLAEEISKVKAAEEISKVKASIMTSSHMEMLLEWIQAICKTYDVSVDSFSSLVDGKALRYLVDYYFRNESFDASGEHSLLRNIDNTVATYNFVLVQKVTTMLGNIPEVLQISDILENHPACNERSVIILFVFLSSVLLCRKEMDKLHIERRMGWNFCSLGARSNENDRRLEMKPSSTSEHLLGAENGDVFNIILSPEKSVLDSRTLDRDGFHEHQEECAAKVIQSHFRGSIERHSYLKMKAATLVLQAVIQAWLKATDRITTYKCISAMFQKQSPGCCESSDMYQRYYHFMIERHTYVRIRKSVILIQRAVRKWIRRGHQWNSSNALEAKASADLLNAASIMQSYIRGRIVRSRYAFMPTKSQKIEPLYEEISAAIKIQSHWKSWCLRKDFQHQKKAIIKIQSSLRCFIIRKKFNELRHAVIEIQRFSRGYIARNKLLVLKLQLWWKRVLVLKSRIRATLLIQSHIRGWLARREAYRKLLGIVIIQAIIKIQSSIRCFRCWKEFNQCRLATIEIQRFIRGQNTRDKLLGVYLPLLLLLFFFALRYENWFNTGASSLRSKIYVVSLEGMKSTCFWNFELEILLGSVVRLQRWWRRVLYIKLKTKSVIIIQSHIRGWIARRERRQAKERIVLIQSYWRASLVRKDSREQLLDLRRRMQRSAANVDNGDRLMSRLVFALSELLSDSVSDILHTCATLAMATEHSQKCCETLVDAGAIDALLKQIRKANRSAPYQEVLKHAFSTLRNLIRYPHLAVILVNTNGSVEAIFWELLRYAIYLCNLRMASV</sequence>
<dbReference type="GO" id="GO:0005737">
    <property type="term" value="C:cytoplasm"/>
    <property type="evidence" value="ECO:0007669"/>
    <property type="project" value="UniProtKB-SubCell"/>
</dbReference>
<evidence type="ECO:0000256" key="4">
    <source>
        <dbReference type="ARBA" id="ARBA00022860"/>
    </source>
</evidence>
<dbReference type="SMART" id="SM00185">
    <property type="entry name" value="ARM"/>
    <property type="match status" value="1"/>
</dbReference>
<organism evidence="6 7">
    <name type="scientific">Cinnamomum micranthum f. kanehirae</name>
    <dbReference type="NCBI Taxonomy" id="337451"/>
    <lineage>
        <taxon>Eukaryota</taxon>
        <taxon>Viridiplantae</taxon>
        <taxon>Streptophyta</taxon>
        <taxon>Embryophyta</taxon>
        <taxon>Tracheophyta</taxon>
        <taxon>Spermatophyta</taxon>
        <taxon>Magnoliopsida</taxon>
        <taxon>Magnoliidae</taxon>
        <taxon>Laurales</taxon>
        <taxon>Lauraceae</taxon>
        <taxon>Cinnamomum</taxon>
    </lineage>
</organism>
<dbReference type="STRING" id="337451.A0A3S3QIS6"/>
<keyword evidence="2" id="KW-0963">Cytoplasm</keyword>
<evidence type="ECO:0000256" key="5">
    <source>
        <dbReference type="PROSITE-ProRule" id="PRU00259"/>
    </source>
</evidence>
<protein>
    <submittedName>
        <fullName evidence="6">Abnormal spindle-like microcephaly-associated protein isoform X3</fullName>
    </submittedName>
</protein>
<dbReference type="GO" id="GO:0000922">
    <property type="term" value="C:spindle pole"/>
    <property type="evidence" value="ECO:0007669"/>
    <property type="project" value="TreeGrafter"/>
</dbReference>
<reference evidence="6 7" key="1">
    <citation type="journal article" date="2019" name="Nat. Plants">
        <title>Stout camphor tree genome fills gaps in understanding of flowering plant genome evolution.</title>
        <authorList>
            <person name="Chaw S.M."/>
            <person name="Liu Y.C."/>
            <person name="Wu Y.W."/>
            <person name="Wang H.Y."/>
            <person name="Lin C.I."/>
            <person name="Wu C.S."/>
            <person name="Ke H.M."/>
            <person name="Chang L.Y."/>
            <person name="Hsu C.Y."/>
            <person name="Yang H.T."/>
            <person name="Sudianto E."/>
            <person name="Hsu M.H."/>
            <person name="Wu K.P."/>
            <person name="Wang L.N."/>
            <person name="Leebens-Mack J.H."/>
            <person name="Tsai I.J."/>
        </authorList>
    </citation>
    <scope>NUCLEOTIDE SEQUENCE [LARGE SCALE GENOMIC DNA]</scope>
    <source>
        <strain evidence="7">cv. Chaw 1501</strain>
        <tissue evidence="6">Young leaves</tissue>
    </source>
</reference>
<dbReference type="Gene3D" id="1.20.5.190">
    <property type="match status" value="5"/>
</dbReference>
<dbReference type="GO" id="GO:0051295">
    <property type="term" value="P:establishment of meiotic spindle localization"/>
    <property type="evidence" value="ECO:0007669"/>
    <property type="project" value="TreeGrafter"/>
</dbReference>
<gene>
    <name evidence="6" type="ORF">CKAN_01388700</name>
</gene>
<dbReference type="SUPFAM" id="SSF47576">
    <property type="entry name" value="Calponin-homology domain, CH-domain"/>
    <property type="match status" value="1"/>
</dbReference>